<evidence type="ECO:0000313" key="1">
    <source>
        <dbReference type="EMBL" id="MEQ2238260.1"/>
    </source>
</evidence>
<accession>A0ABV0TZA6</accession>
<sequence length="177" mass="18670">MFLCVRMRVVCDCDCVCLFFVLGWVLDCSPSWISSGPPSNVGPVSSPPQSLPVAGVSAWWCISGSRCPELGALVCASSLLVAACWGLGPLALSGLCLGNDVSRVSGSMVGSAPVWMAAGRPCGLVAAAPWGFWTVAPRWLDSGANRYTDVLQGGPFIWIHLNKMGMVGHINFLFVAH</sequence>
<protein>
    <submittedName>
        <fullName evidence="1">Uncharacterized protein</fullName>
    </submittedName>
</protein>
<dbReference type="EMBL" id="JAHRIQ010051198">
    <property type="protein sequence ID" value="MEQ2238260.1"/>
    <property type="molecule type" value="Genomic_DNA"/>
</dbReference>
<comment type="caution">
    <text evidence="1">The sequence shown here is derived from an EMBL/GenBank/DDBJ whole genome shotgun (WGS) entry which is preliminary data.</text>
</comment>
<organism evidence="1 2">
    <name type="scientific">Ilyodon furcidens</name>
    <name type="common">goldbreast splitfin</name>
    <dbReference type="NCBI Taxonomy" id="33524"/>
    <lineage>
        <taxon>Eukaryota</taxon>
        <taxon>Metazoa</taxon>
        <taxon>Chordata</taxon>
        <taxon>Craniata</taxon>
        <taxon>Vertebrata</taxon>
        <taxon>Euteleostomi</taxon>
        <taxon>Actinopterygii</taxon>
        <taxon>Neopterygii</taxon>
        <taxon>Teleostei</taxon>
        <taxon>Neoteleostei</taxon>
        <taxon>Acanthomorphata</taxon>
        <taxon>Ovalentaria</taxon>
        <taxon>Atherinomorphae</taxon>
        <taxon>Cyprinodontiformes</taxon>
        <taxon>Goodeidae</taxon>
        <taxon>Ilyodon</taxon>
    </lineage>
</organism>
<gene>
    <name evidence="1" type="ORF">ILYODFUR_031384</name>
</gene>
<evidence type="ECO:0000313" key="2">
    <source>
        <dbReference type="Proteomes" id="UP001482620"/>
    </source>
</evidence>
<proteinExistence type="predicted"/>
<reference evidence="1 2" key="1">
    <citation type="submission" date="2021-06" db="EMBL/GenBank/DDBJ databases">
        <authorList>
            <person name="Palmer J.M."/>
        </authorList>
    </citation>
    <scope>NUCLEOTIDE SEQUENCE [LARGE SCALE GENOMIC DNA]</scope>
    <source>
        <strain evidence="2">if_2019</strain>
        <tissue evidence="1">Muscle</tissue>
    </source>
</reference>
<keyword evidence="2" id="KW-1185">Reference proteome</keyword>
<dbReference type="Proteomes" id="UP001482620">
    <property type="component" value="Unassembled WGS sequence"/>
</dbReference>
<name>A0ABV0TZA6_9TELE</name>